<dbReference type="GO" id="GO:0006259">
    <property type="term" value="P:DNA metabolic process"/>
    <property type="evidence" value="ECO:0007669"/>
    <property type="project" value="UniProtKB-ARBA"/>
</dbReference>
<dbReference type="Bgee" id="ENSLOCG00000000340">
    <property type="expression patterns" value="Expressed in testis and 4 other cell types or tissues"/>
</dbReference>
<dbReference type="CDD" id="cd01647">
    <property type="entry name" value="RT_LTR"/>
    <property type="match status" value="1"/>
</dbReference>
<dbReference type="InterPro" id="IPR021109">
    <property type="entry name" value="Peptidase_aspartic_dom_sf"/>
</dbReference>
<dbReference type="InterPro" id="IPR043128">
    <property type="entry name" value="Rev_trsase/Diguanyl_cyclase"/>
</dbReference>
<dbReference type="Gene3D" id="3.30.420.10">
    <property type="entry name" value="Ribonuclease H-like superfamily/Ribonuclease H"/>
    <property type="match status" value="1"/>
</dbReference>
<dbReference type="OMA" id="ADICLAD"/>
<dbReference type="HOGENOM" id="CLU_000384_9_9_1"/>
<dbReference type="Proteomes" id="UP000018468">
    <property type="component" value="Unassembled WGS sequence"/>
</dbReference>
<dbReference type="eggNOG" id="KOG0017">
    <property type="taxonomic scope" value="Eukaryota"/>
</dbReference>
<dbReference type="EC" id="3.1.26.4" evidence="2"/>
<evidence type="ECO:0000313" key="4">
    <source>
        <dbReference type="Ensembl" id="ENSLOCP00000000372.1"/>
    </source>
</evidence>
<reference evidence="5" key="1">
    <citation type="submission" date="2011-12" db="EMBL/GenBank/DDBJ databases">
        <title>The Draft Genome of Lepisosteus oculatus.</title>
        <authorList>
            <consortium name="The Broad Institute Genome Assembly &amp; Analysis Group"/>
            <consortium name="Computational R&amp;D Group"/>
            <consortium name="and Sequencing Platform"/>
            <person name="Di Palma F."/>
            <person name="Alfoldi J."/>
            <person name="Johnson J."/>
            <person name="Berlin A."/>
            <person name="Gnerre S."/>
            <person name="Jaffe D."/>
            <person name="MacCallum I."/>
            <person name="Young S."/>
            <person name="Walker B.J."/>
            <person name="Lander E.S."/>
            <person name="Lindblad-Toh K."/>
        </authorList>
    </citation>
    <scope>NUCLEOTIDE SEQUENCE [LARGE SCALE GENOMIC DNA]</scope>
</reference>
<dbReference type="InterPro" id="IPR012337">
    <property type="entry name" value="RNaseH-like_sf"/>
</dbReference>
<reference evidence="4" key="3">
    <citation type="submission" date="2025-09" db="UniProtKB">
        <authorList>
            <consortium name="Ensembl"/>
        </authorList>
    </citation>
    <scope>IDENTIFICATION</scope>
</reference>
<dbReference type="Ensembl" id="ENSLOCT00000000372.1">
    <property type="protein sequence ID" value="ENSLOCP00000000372.1"/>
    <property type="gene ID" value="ENSLOCG00000000340.1"/>
</dbReference>
<dbReference type="STRING" id="7918.ENSLOCP00000000372"/>
<dbReference type="InterPro" id="IPR036397">
    <property type="entry name" value="RNaseH_sf"/>
</dbReference>
<dbReference type="SUPFAM" id="SSF53098">
    <property type="entry name" value="Ribonuclease H-like"/>
    <property type="match status" value="1"/>
</dbReference>
<keyword evidence="5" id="KW-1185">Reference proteome</keyword>
<organism evidence="4 5">
    <name type="scientific">Lepisosteus oculatus</name>
    <name type="common">Spotted gar</name>
    <dbReference type="NCBI Taxonomy" id="7918"/>
    <lineage>
        <taxon>Eukaryota</taxon>
        <taxon>Metazoa</taxon>
        <taxon>Chordata</taxon>
        <taxon>Craniata</taxon>
        <taxon>Vertebrata</taxon>
        <taxon>Euteleostomi</taxon>
        <taxon>Actinopterygii</taxon>
        <taxon>Neopterygii</taxon>
        <taxon>Holostei</taxon>
        <taxon>Semionotiformes</taxon>
        <taxon>Lepisosteidae</taxon>
        <taxon>Lepisosteus</taxon>
    </lineage>
</organism>
<evidence type="ECO:0000259" key="3">
    <source>
        <dbReference type="Pfam" id="PF00078"/>
    </source>
</evidence>
<dbReference type="GeneTree" id="ENSGT01030000235011"/>
<evidence type="ECO:0000313" key="5">
    <source>
        <dbReference type="Proteomes" id="UP000018468"/>
    </source>
</evidence>
<reference evidence="4" key="2">
    <citation type="submission" date="2025-08" db="UniProtKB">
        <authorList>
            <consortium name="Ensembl"/>
        </authorList>
    </citation>
    <scope>IDENTIFICATION</scope>
</reference>
<accession>W5LW65</accession>
<dbReference type="Gene3D" id="3.10.10.10">
    <property type="entry name" value="HIV Type 1 Reverse Transcriptase, subunit A, domain 1"/>
    <property type="match status" value="1"/>
</dbReference>
<dbReference type="InterPro" id="IPR050951">
    <property type="entry name" value="Retrovirus_Pol_polyprotein"/>
</dbReference>
<dbReference type="Gene3D" id="2.40.70.10">
    <property type="entry name" value="Acid Proteases"/>
    <property type="match status" value="1"/>
</dbReference>
<comment type="similarity">
    <text evidence="1">Belongs to the beta type-B retroviral polymerase family. HERV class-II K(HML-2) pol subfamily.</text>
</comment>
<dbReference type="InParanoid" id="W5LW65"/>
<feature type="domain" description="Reverse transcriptase" evidence="3">
    <location>
        <begin position="421"/>
        <end position="556"/>
    </location>
</feature>
<dbReference type="Pfam" id="PF00078">
    <property type="entry name" value="RVT_1"/>
    <property type="match status" value="1"/>
</dbReference>
<dbReference type="Gene3D" id="3.30.70.270">
    <property type="match status" value="1"/>
</dbReference>
<name>W5LW65_LEPOC</name>
<sequence>DAVRRATLLHCIGAPVQRIFANIPGEKGTYEQTVAALDAYFIPRRNVALERHKFRQRTQSLDESVDAFVNALRGLAKSCDFGVLEADMLRDQLMEKCAHKRLRDKLLQEEGLTLERALTVARIHEAAQAESKMLSDHSDKARESHVYFTINTERGDRSDFTNKSRAAGRSQARDIEEQGTADIKCYRCGLTTHKCKKTGHYARVCRKKRNLIQIRKGQNYEQFKNLLESDEFVNSIDPECKETVQINGQEIKMVIDTGSQRNFTGEELFKKVFAHKTKLQQTKKKFYAYAQISPLKCVGYFEAQMKWQKNVIKDKVYVVEGHLEALLRRKACFDPKILNSSERFKQLSHEYESLFKGLGQIKGYSHKVTVDEKVSLVAQSLRRVPYPMIEAVNQELDKMLDDGIIEDVNEGAEWISNILIIPKKTKEVRLCVDLQEVNKAVIRERHPVPTVDSILQAVQGAKVFAKLGARKGFWQVKLAPESRHLTTFITHRGCYCFRKVPFGLSRAYQKAMDSMCAMPGVVWYMGDVVVHAENEEQLEQRLRQVFQRFQDRGLTLMQCTETVALLRSFLGTCGFFRKFIPNYADISEPLRKRTRKGQKWEWTSENTEDTGYVDTFHRYLKKALRAAATEGKKWREELPKILLANRSTPHRASGETPANLIFGRDIRTKLPNVEKKEEEPKDIQKTKDIHRHHEEYAHKMKLYADQTHRARDHNFKVGDVVFV</sequence>
<dbReference type="InterPro" id="IPR043502">
    <property type="entry name" value="DNA/RNA_pol_sf"/>
</dbReference>
<evidence type="ECO:0000256" key="1">
    <source>
        <dbReference type="ARBA" id="ARBA00010879"/>
    </source>
</evidence>
<dbReference type="InterPro" id="IPR000477">
    <property type="entry name" value="RT_dom"/>
</dbReference>
<protein>
    <recommendedName>
        <fullName evidence="2">ribonuclease H</fullName>
        <ecNumber evidence="2">3.1.26.4</ecNumber>
    </recommendedName>
</protein>
<dbReference type="SUPFAM" id="SSF56672">
    <property type="entry name" value="DNA/RNA polymerases"/>
    <property type="match status" value="1"/>
</dbReference>
<dbReference type="PANTHER" id="PTHR37984">
    <property type="entry name" value="PROTEIN CBG26694"/>
    <property type="match status" value="1"/>
</dbReference>
<dbReference type="PANTHER" id="PTHR37984:SF11">
    <property type="entry name" value="INTEGRASE CATALYTIC DOMAIN-CONTAINING PROTEIN"/>
    <property type="match status" value="1"/>
</dbReference>
<proteinExistence type="inferred from homology"/>
<dbReference type="AlphaFoldDB" id="W5LW65"/>
<evidence type="ECO:0000256" key="2">
    <source>
        <dbReference type="ARBA" id="ARBA00012180"/>
    </source>
</evidence>
<dbReference type="GO" id="GO:0003676">
    <property type="term" value="F:nucleic acid binding"/>
    <property type="evidence" value="ECO:0007669"/>
    <property type="project" value="InterPro"/>
</dbReference>
<dbReference type="GO" id="GO:0004523">
    <property type="term" value="F:RNA-DNA hybrid ribonuclease activity"/>
    <property type="evidence" value="ECO:0007669"/>
    <property type="project" value="UniProtKB-EC"/>
</dbReference>